<dbReference type="PANTHER" id="PTHR46743:SF2">
    <property type="entry name" value="TEICHOIC ACIDS EXPORT ATP-BINDING PROTEIN TAGH"/>
    <property type="match status" value="1"/>
</dbReference>
<dbReference type="GO" id="GO:0016020">
    <property type="term" value="C:membrane"/>
    <property type="evidence" value="ECO:0007669"/>
    <property type="project" value="InterPro"/>
</dbReference>
<reference evidence="6" key="2">
    <citation type="submission" date="2019-11" db="EMBL/GenBank/DDBJ databases">
        <title>Improved Assembly of Tolypothrix boutellei genome.</title>
        <authorList>
            <person name="Sarangi A.N."/>
            <person name="Mukherjee M."/>
            <person name="Ghosh S."/>
            <person name="Singh D."/>
            <person name="Das A."/>
            <person name="Kant S."/>
            <person name="Prusty A."/>
            <person name="Tripathy S."/>
        </authorList>
    </citation>
    <scope>NUCLEOTIDE SEQUENCE</scope>
    <source>
        <strain evidence="6">VB521301</strain>
    </source>
</reference>
<dbReference type="InterPro" id="IPR017871">
    <property type="entry name" value="ABC_transporter-like_CS"/>
</dbReference>
<evidence type="ECO:0000313" key="8">
    <source>
        <dbReference type="Proteomes" id="UP000029738"/>
    </source>
</evidence>
<dbReference type="RefSeq" id="WP_038084254.1">
    <property type="nucleotide sequence ID" value="NZ_JHEG04000001.1"/>
</dbReference>
<comment type="similarity">
    <text evidence="1">Belongs to the ABC transporter superfamily.</text>
</comment>
<dbReference type="InterPro" id="IPR003439">
    <property type="entry name" value="ABC_transporter-like_ATP-bd"/>
</dbReference>
<dbReference type="SUPFAM" id="SSF52540">
    <property type="entry name" value="P-loop containing nucleoside triphosphate hydrolases"/>
    <property type="match status" value="1"/>
</dbReference>
<dbReference type="OrthoDB" id="9778870at2"/>
<proteinExistence type="inferred from homology"/>
<dbReference type="GO" id="GO:0005524">
    <property type="term" value="F:ATP binding"/>
    <property type="evidence" value="ECO:0007669"/>
    <property type="project" value="UniProtKB-KW"/>
</dbReference>
<evidence type="ECO:0000256" key="4">
    <source>
        <dbReference type="ARBA" id="ARBA00022840"/>
    </source>
</evidence>
<dbReference type="EMBL" id="JHEG02000058">
    <property type="protein sequence ID" value="KIE09433.1"/>
    <property type="molecule type" value="Genomic_DNA"/>
</dbReference>
<dbReference type="GO" id="GO:0140359">
    <property type="term" value="F:ABC-type transporter activity"/>
    <property type="evidence" value="ECO:0007669"/>
    <property type="project" value="InterPro"/>
</dbReference>
<dbReference type="InterPro" id="IPR027417">
    <property type="entry name" value="P-loop_NTPase"/>
</dbReference>
<dbReference type="InterPro" id="IPR003593">
    <property type="entry name" value="AAA+_ATPase"/>
</dbReference>
<evidence type="ECO:0000256" key="1">
    <source>
        <dbReference type="ARBA" id="ARBA00005417"/>
    </source>
</evidence>
<dbReference type="Gene3D" id="3.40.50.300">
    <property type="entry name" value="P-loop containing nucleotide triphosphate hydrolases"/>
    <property type="match status" value="1"/>
</dbReference>
<dbReference type="Pfam" id="PF14524">
    <property type="entry name" value="Wzt_C"/>
    <property type="match status" value="1"/>
</dbReference>
<accession>A0A0C1R0R4</accession>
<dbReference type="InterPro" id="IPR050683">
    <property type="entry name" value="Bact_Polysacc_Export_ATP-bd"/>
</dbReference>
<reference evidence="7" key="1">
    <citation type="journal article" date="2015" name="Genome Announc.">
        <title>Draft Genome Sequence of Tolypothrix boutellei Strain VB521301.</title>
        <authorList>
            <person name="Chandrababunaidu M.M."/>
            <person name="Singh D."/>
            <person name="Sen D."/>
            <person name="Bhan S."/>
            <person name="Das S."/>
            <person name="Gupta A."/>
            <person name="Adhikary S.P."/>
            <person name="Tripathy S."/>
        </authorList>
    </citation>
    <scope>NUCLEOTIDE SEQUENCE</scope>
    <source>
        <strain evidence="7">VB521301</strain>
    </source>
</reference>
<evidence type="ECO:0000313" key="6">
    <source>
        <dbReference type="EMBL" id="KAF3884786.1"/>
    </source>
</evidence>
<name>A0A0C1R0R4_9CYAN</name>
<keyword evidence="8" id="KW-1185">Reference proteome</keyword>
<dbReference type="EMBL" id="JHEG04000001">
    <property type="protein sequence ID" value="KAF3884786.1"/>
    <property type="molecule type" value="Genomic_DNA"/>
</dbReference>
<dbReference type="SMART" id="SM00382">
    <property type="entry name" value="AAA"/>
    <property type="match status" value="1"/>
</dbReference>
<dbReference type="CDD" id="cd03220">
    <property type="entry name" value="ABC_KpsT_Wzt"/>
    <property type="match status" value="1"/>
</dbReference>
<dbReference type="InterPro" id="IPR015860">
    <property type="entry name" value="ABC_transpr_TagH-like"/>
</dbReference>
<dbReference type="Pfam" id="PF00005">
    <property type="entry name" value="ABC_tran"/>
    <property type="match status" value="1"/>
</dbReference>
<keyword evidence="2" id="KW-0813">Transport</keyword>
<dbReference type="Proteomes" id="UP000029738">
    <property type="component" value="Unassembled WGS sequence"/>
</dbReference>
<dbReference type="CDD" id="cd10147">
    <property type="entry name" value="Wzt_C-like"/>
    <property type="match status" value="1"/>
</dbReference>
<dbReference type="PROSITE" id="PS50893">
    <property type="entry name" value="ABC_TRANSPORTER_2"/>
    <property type="match status" value="1"/>
</dbReference>
<dbReference type="InterPro" id="IPR029439">
    <property type="entry name" value="Wzt_C"/>
</dbReference>
<dbReference type="Gene3D" id="2.70.50.60">
    <property type="entry name" value="abc- transporter (atp binding component) like domain"/>
    <property type="match status" value="1"/>
</dbReference>
<evidence type="ECO:0000313" key="7">
    <source>
        <dbReference type="EMBL" id="KIE09433.1"/>
    </source>
</evidence>
<gene>
    <name evidence="7" type="ORF">DA73_0234445</name>
    <name evidence="6" type="ORF">DA73_0400004465</name>
</gene>
<comment type="caution">
    <text evidence="7">The sequence shown here is derived from an EMBL/GenBank/DDBJ whole genome shotgun (WGS) entry which is preliminary data.</text>
</comment>
<evidence type="ECO:0000256" key="3">
    <source>
        <dbReference type="ARBA" id="ARBA00022741"/>
    </source>
</evidence>
<dbReference type="AlphaFoldDB" id="A0A0C1R0R4"/>
<dbReference type="STRING" id="1479485.DA73_0234445"/>
<dbReference type="GO" id="GO:0016887">
    <property type="term" value="F:ATP hydrolysis activity"/>
    <property type="evidence" value="ECO:0007669"/>
    <property type="project" value="InterPro"/>
</dbReference>
<organism evidence="7">
    <name type="scientific">Tolypothrix bouteillei VB521301</name>
    <dbReference type="NCBI Taxonomy" id="1479485"/>
    <lineage>
        <taxon>Bacteria</taxon>
        <taxon>Bacillati</taxon>
        <taxon>Cyanobacteriota</taxon>
        <taxon>Cyanophyceae</taxon>
        <taxon>Nostocales</taxon>
        <taxon>Tolypothrichaceae</taxon>
        <taxon>Tolypothrix</taxon>
    </lineage>
</organism>
<protein>
    <submittedName>
        <fullName evidence="7">ABC transporter ATP-binding protein</fullName>
    </submittedName>
</protein>
<dbReference type="PROSITE" id="PS00211">
    <property type="entry name" value="ABC_TRANSPORTER_1"/>
    <property type="match status" value="1"/>
</dbReference>
<evidence type="ECO:0000256" key="2">
    <source>
        <dbReference type="ARBA" id="ARBA00022448"/>
    </source>
</evidence>
<keyword evidence="4 7" id="KW-0067">ATP-binding</keyword>
<feature type="domain" description="ABC transporter" evidence="5">
    <location>
        <begin position="46"/>
        <end position="270"/>
    </location>
</feature>
<dbReference type="PANTHER" id="PTHR46743">
    <property type="entry name" value="TEICHOIC ACIDS EXPORT ATP-BINDING PROTEIN TAGH"/>
    <property type="match status" value="1"/>
</dbReference>
<sequence>MTNLIEKQTTTHPEETEVVISAKNVSKKFCRDLKNSLFYGLQDIAIELTGGTRKSDTLRAKEFWALSNVSFELKRGEALGLVGSNGAGKSTLLRIISGLIKPDTGSVKVRGRVAPLIALGAGFNPILSGRENIYANMSVLGLSTEEIEEKFQEVVDFAGIADAIDAPVQTYSSGMAARLGFACAVHIEPDVLLIDEVLAVGDISFRMKCYQKLAKLREQGTAFILVSHNPHVVLNVCESSIYLKKGNLITSGETGSVIRKYEEDLCLGGTEAASGVMYLPEKQKSDSPGIDVISLCFKDEQGNILDTLLSGEPGYLCVECAAHIKVENLNIGILITALSGQNERVLYITSSSDNEFLEILPGKVEIQMQMPYCCLLPGLYSAKVYVKEGIRSFDIVESFRFVVRANKIISQSLFYQPRHWKVINK</sequence>
<keyword evidence="3" id="KW-0547">Nucleotide-binding</keyword>
<evidence type="ECO:0000259" key="5">
    <source>
        <dbReference type="PROSITE" id="PS50893"/>
    </source>
</evidence>